<evidence type="ECO:0000256" key="3">
    <source>
        <dbReference type="ARBA" id="ARBA00022989"/>
    </source>
</evidence>
<keyword evidence="3 5" id="KW-1133">Transmembrane helix</keyword>
<protein>
    <submittedName>
        <fullName evidence="6">Uncharacterized protein</fullName>
    </submittedName>
</protein>
<feature type="transmembrane region" description="Helical" evidence="5">
    <location>
        <begin position="182"/>
        <end position="201"/>
    </location>
</feature>
<name>A0A7S1FJP0_NOCSC</name>
<dbReference type="EMBL" id="HBFQ01065784">
    <property type="protein sequence ID" value="CAD8872368.1"/>
    <property type="molecule type" value="Transcribed_RNA"/>
</dbReference>
<organism evidence="6">
    <name type="scientific">Noctiluca scintillans</name>
    <name type="common">Sea sparkle</name>
    <name type="synonym">Red tide dinoflagellate</name>
    <dbReference type="NCBI Taxonomy" id="2966"/>
    <lineage>
        <taxon>Eukaryota</taxon>
        <taxon>Sar</taxon>
        <taxon>Alveolata</taxon>
        <taxon>Dinophyceae</taxon>
        <taxon>Noctilucales</taxon>
        <taxon>Noctilucaceae</taxon>
        <taxon>Noctiluca</taxon>
    </lineage>
</organism>
<keyword evidence="2 5" id="KW-0812">Transmembrane</keyword>
<evidence type="ECO:0000256" key="1">
    <source>
        <dbReference type="ARBA" id="ARBA00004141"/>
    </source>
</evidence>
<feature type="transmembrane region" description="Helical" evidence="5">
    <location>
        <begin position="128"/>
        <end position="147"/>
    </location>
</feature>
<sequence>MSIPPDVQQQILSDPRMKAKIQEVGEAALNDPAVQELVIKIAKEKGPEVAKAAAGKVREWAKDPVVQAQACAYAGVAAQYAGRAGLAAAAYIEQGPTSARVLAFAGGVASIVCAGAHLISFADILLAPANYVLALYQTLFSLTTLLFELNPTVVAKVPAFSSYQDVLIEKAKFLSEARGRGLFYFFQGTVWLCFSSVWSLLSLQLFPALTFVCGVFMCLVGLIHVLIHYGKLQTVIEKGRDGYAKISDTP</sequence>
<proteinExistence type="predicted"/>
<reference evidence="6" key="1">
    <citation type="submission" date="2021-01" db="EMBL/GenBank/DDBJ databases">
        <authorList>
            <person name="Corre E."/>
            <person name="Pelletier E."/>
            <person name="Niang G."/>
            <person name="Scheremetjew M."/>
            <person name="Finn R."/>
            <person name="Kale V."/>
            <person name="Holt S."/>
            <person name="Cochrane G."/>
            <person name="Meng A."/>
            <person name="Brown T."/>
            <person name="Cohen L."/>
        </authorList>
    </citation>
    <scope>NUCLEOTIDE SEQUENCE</scope>
</reference>
<evidence type="ECO:0000256" key="4">
    <source>
        <dbReference type="ARBA" id="ARBA00023136"/>
    </source>
</evidence>
<feature type="transmembrane region" description="Helical" evidence="5">
    <location>
        <begin position="101"/>
        <end position="122"/>
    </location>
</feature>
<dbReference type="Pfam" id="PF08507">
    <property type="entry name" value="COPI_assoc"/>
    <property type="match status" value="1"/>
</dbReference>
<evidence type="ECO:0000256" key="5">
    <source>
        <dbReference type="SAM" id="Phobius"/>
    </source>
</evidence>
<comment type="subcellular location">
    <subcellularLocation>
        <location evidence="1">Membrane</location>
        <topology evidence="1">Multi-pass membrane protein</topology>
    </subcellularLocation>
</comment>
<keyword evidence="4 5" id="KW-0472">Membrane</keyword>
<feature type="transmembrane region" description="Helical" evidence="5">
    <location>
        <begin position="207"/>
        <end position="230"/>
    </location>
</feature>
<evidence type="ECO:0000313" key="6">
    <source>
        <dbReference type="EMBL" id="CAD8872368.1"/>
    </source>
</evidence>
<accession>A0A7S1FJP0</accession>
<dbReference type="AlphaFoldDB" id="A0A7S1FJP0"/>
<dbReference type="GO" id="GO:0016020">
    <property type="term" value="C:membrane"/>
    <property type="evidence" value="ECO:0007669"/>
    <property type="project" value="UniProtKB-SubCell"/>
</dbReference>
<dbReference type="InterPro" id="IPR013714">
    <property type="entry name" value="Golgi_TVP15"/>
</dbReference>
<gene>
    <name evidence="6" type="ORF">NSCI0253_LOCUS46725</name>
</gene>
<evidence type="ECO:0000256" key="2">
    <source>
        <dbReference type="ARBA" id="ARBA00022692"/>
    </source>
</evidence>